<keyword evidence="5" id="KW-1185">Reference proteome</keyword>
<keyword evidence="2" id="KW-0285">Flavoprotein</keyword>
<dbReference type="InterPro" id="IPR036188">
    <property type="entry name" value="FAD/NAD-bd_sf"/>
</dbReference>
<dbReference type="InterPro" id="IPR007867">
    <property type="entry name" value="GMC_OxRtase_C"/>
</dbReference>
<dbReference type="PIRSF" id="PIRSF000137">
    <property type="entry name" value="Alcohol_oxidase"/>
    <property type="match status" value="1"/>
</dbReference>
<dbReference type="InterPro" id="IPR000172">
    <property type="entry name" value="GMC_OxRdtase_N"/>
</dbReference>
<dbReference type="EMBL" id="CM001475">
    <property type="protein sequence ID" value="EIC28780.1"/>
    <property type="molecule type" value="Genomic_DNA"/>
</dbReference>
<dbReference type="PANTHER" id="PTHR11552">
    <property type="entry name" value="GLUCOSE-METHANOL-CHOLINE GMC OXIDOREDUCTASE"/>
    <property type="match status" value="1"/>
</dbReference>
<name>H8GGI4_METAL</name>
<comment type="cofactor">
    <cofactor evidence="2">
        <name>FAD</name>
        <dbReference type="ChEBI" id="CHEBI:57692"/>
    </cofactor>
</comment>
<dbReference type="SUPFAM" id="SSF51905">
    <property type="entry name" value="FAD/NAD(P)-binding domain"/>
    <property type="match status" value="1"/>
</dbReference>
<dbReference type="Pfam" id="PF00732">
    <property type="entry name" value="GMC_oxred_N"/>
    <property type="match status" value="1"/>
</dbReference>
<feature type="domain" description="Glucose-methanol-choline oxidoreductase N-terminal" evidence="3">
    <location>
        <begin position="335"/>
        <end position="349"/>
    </location>
</feature>
<evidence type="ECO:0000313" key="5">
    <source>
        <dbReference type="Proteomes" id="UP000005090"/>
    </source>
</evidence>
<dbReference type="InterPro" id="IPR012132">
    <property type="entry name" value="GMC_OxRdtase"/>
</dbReference>
<dbReference type="AlphaFoldDB" id="H8GGI4"/>
<dbReference type="Gene3D" id="3.30.560.10">
    <property type="entry name" value="Glucose Oxidase, domain 3"/>
    <property type="match status" value="1"/>
</dbReference>
<dbReference type="Gene3D" id="3.50.50.60">
    <property type="entry name" value="FAD/NAD(P)-binding domain"/>
    <property type="match status" value="1"/>
</dbReference>
<dbReference type="Proteomes" id="UP000005090">
    <property type="component" value="Chromosome"/>
</dbReference>
<sequence>MTVSNATYDYIVVGSGAGGGTVAARLAEKGKKVLVLEAGGDPKQLQGDDLAFPGEDRLPEDYDVPVFHPFSTENAAMRWDFFVRHYETEALQAQDPKYTPAEKGVLYPRAGCLGGCTAHNAMITVYPHNADWDEVAELTGDDSWKADNMRKYFEGMENCEHRPKLRKLATWLGINPSRHGFKGWFQTEAALPLQALAKDKKLILTILESAAKAAGALPNFFERLKWQIEGLADPNDWRLVKENATGLRYPPLATTNGRRHSTRERLLVAQQKYPNNLTIELDALVTKVILDENNRAVGVEYLKGAKLYKAHANPSNQPGERRTVHASKEVILAGGAYNTPQLLMLSGIGPQEELQKHGIPVRQHLPGVGTNLQDRYEVGVVNRMNQDWEVLKGAKYSAGDPQYNDWKNENKGVYTTNGAVLAVIKRSFEERPLPDLFCFAVLGYFKGYFPGYSKLIKDNLNYLTWAVLKAHTVNRAGQVRLASSDPRDRPYINFRYFEEGNDTLGEDLDSVVEGVKFVRSIAKPLFEQGILAEEVAPGKDVQTDDQLRDFVRFNAWGHHASCTCPIGADNDPMAVLDSQFRVRGIQGLRVVDASVFPKIPGFFIVSSIYMIGEKAADVILNAPQDARTAKPYEAVAEAAS</sequence>
<comment type="similarity">
    <text evidence="1">Belongs to the GMC oxidoreductase family.</text>
</comment>
<organism evidence="4 5">
    <name type="scientific">Methylomicrobium album BG8</name>
    <dbReference type="NCBI Taxonomy" id="686340"/>
    <lineage>
        <taxon>Bacteria</taxon>
        <taxon>Pseudomonadati</taxon>
        <taxon>Pseudomonadota</taxon>
        <taxon>Gammaproteobacteria</taxon>
        <taxon>Methylococcales</taxon>
        <taxon>Methylococcaceae</taxon>
        <taxon>Methylomicrobium</taxon>
    </lineage>
</organism>
<dbReference type="PROSITE" id="PS00624">
    <property type="entry name" value="GMC_OXRED_2"/>
    <property type="match status" value="1"/>
</dbReference>
<reference evidence="4 5" key="1">
    <citation type="journal article" date="2013" name="Genome Announc.">
        <title>Genome Sequence of the Obligate Gammaproteobacterial Methanotroph Methylomicrobium album Strain BG8.</title>
        <authorList>
            <person name="Kits K.D."/>
            <person name="Kalyuzhnaya M.G."/>
            <person name="Klotz M.G."/>
            <person name="Jetten M.S."/>
            <person name="Op den Camp H.J."/>
            <person name="Vuilleumier S."/>
            <person name="Bringel F."/>
            <person name="Dispirito A.A."/>
            <person name="Murrell J.C."/>
            <person name="Bruce D."/>
            <person name="Cheng J.F."/>
            <person name="Copeland A."/>
            <person name="Goodwin L."/>
            <person name="Hauser L."/>
            <person name="Lajus A."/>
            <person name="Land M.L."/>
            <person name="Lapidus A."/>
            <person name="Lucas S."/>
            <person name="Medigue C."/>
            <person name="Pitluck S."/>
            <person name="Woyke T."/>
            <person name="Zeytun A."/>
            <person name="Stein L.Y."/>
        </authorList>
    </citation>
    <scope>NUCLEOTIDE SEQUENCE [LARGE SCALE GENOMIC DNA]</scope>
    <source>
        <strain evidence="4 5">BG8</strain>
    </source>
</reference>
<feature type="binding site" evidence="2">
    <location>
        <position position="285"/>
    </location>
    <ligand>
        <name>FAD</name>
        <dbReference type="ChEBI" id="CHEBI:57692"/>
    </ligand>
</feature>
<accession>H8GGI4</accession>
<evidence type="ECO:0000256" key="1">
    <source>
        <dbReference type="ARBA" id="ARBA00010790"/>
    </source>
</evidence>
<evidence type="ECO:0000313" key="4">
    <source>
        <dbReference type="EMBL" id="EIC28780.1"/>
    </source>
</evidence>
<evidence type="ECO:0000256" key="2">
    <source>
        <dbReference type="PIRSR" id="PIRSR000137-2"/>
    </source>
</evidence>
<protein>
    <submittedName>
        <fullName evidence="4">Choline dehydrogenase-like flavoprotein</fullName>
    </submittedName>
</protein>
<dbReference type="HOGENOM" id="CLU_002865_4_1_6"/>
<dbReference type="Pfam" id="PF05199">
    <property type="entry name" value="GMC_oxred_C"/>
    <property type="match status" value="1"/>
</dbReference>
<dbReference type="GO" id="GO:0050660">
    <property type="term" value="F:flavin adenine dinucleotide binding"/>
    <property type="evidence" value="ECO:0007669"/>
    <property type="project" value="InterPro"/>
</dbReference>
<dbReference type="eggNOG" id="COG2303">
    <property type="taxonomic scope" value="Bacteria"/>
</dbReference>
<dbReference type="STRING" id="686340.Metal_0961"/>
<dbReference type="RefSeq" id="WP_005370099.1">
    <property type="nucleotide sequence ID" value="NZ_CM001475.1"/>
</dbReference>
<gene>
    <name evidence="4" type="ORF">Metal_0961</name>
</gene>
<evidence type="ECO:0000259" key="3">
    <source>
        <dbReference type="PROSITE" id="PS00624"/>
    </source>
</evidence>
<dbReference type="PANTHER" id="PTHR11552:SF213">
    <property type="entry name" value="DEHYDROGENASE, PUTATIVE-RELATED"/>
    <property type="match status" value="1"/>
</dbReference>
<proteinExistence type="inferred from homology"/>
<dbReference type="GO" id="GO:0016614">
    <property type="term" value="F:oxidoreductase activity, acting on CH-OH group of donors"/>
    <property type="evidence" value="ECO:0007669"/>
    <property type="project" value="InterPro"/>
</dbReference>
<keyword evidence="2" id="KW-0274">FAD</keyword>
<dbReference type="SUPFAM" id="SSF54373">
    <property type="entry name" value="FAD-linked reductases, C-terminal domain"/>
    <property type="match status" value="1"/>
</dbReference>